<feature type="binding site" evidence="15 16">
    <location>
        <position position="108"/>
    </location>
    <ligand>
        <name>S-adenosyl-L-methionine</name>
        <dbReference type="ChEBI" id="CHEBI:59789"/>
    </ligand>
</feature>
<evidence type="ECO:0000256" key="17">
    <source>
        <dbReference type="RuleBase" id="RU003464"/>
    </source>
</evidence>
<protein>
    <recommendedName>
        <fullName evidence="6 15">tRNA (guanine-N(1)-)-methyltransferase</fullName>
        <ecNumber evidence="5 15">2.1.1.228</ecNumber>
    </recommendedName>
    <alternativeName>
        <fullName evidence="12 15">M1G-methyltransferase</fullName>
    </alternativeName>
    <alternativeName>
        <fullName evidence="13 15">tRNA [GM37] methyltransferase</fullName>
    </alternativeName>
</protein>
<dbReference type="RefSeq" id="WP_120947913.1">
    <property type="nucleotide sequence ID" value="NZ_QXQS01000003.1"/>
</dbReference>
<evidence type="ECO:0000256" key="16">
    <source>
        <dbReference type="PIRSR" id="PIRSR000386-1"/>
    </source>
</evidence>
<dbReference type="Gene3D" id="3.40.1280.10">
    <property type="match status" value="1"/>
</dbReference>
<evidence type="ECO:0000313" key="20">
    <source>
        <dbReference type="Proteomes" id="UP000319322"/>
    </source>
</evidence>
<accession>A0A553V0J2</accession>
<evidence type="ECO:0000256" key="11">
    <source>
        <dbReference type="ARBA" id="ARBA00022694"/>
    </source>
</evidence>
<evidence type="ECO:0000256" key="9">
    <source>
        <dbReference type="ARBA" id="ARBA00022679"/>
    </source>
</evidence>
<evidence type="ECO:0000259" key="18">
    <source>
        <dbReference type="Pfam" id="PF01746"/>
    </source>
</evidence>
<comment type="catalytic activity">
    <reaction evidence="14 15 17">
        <text>guanosine(37) in tRNA + S-adenosyl-L-methionine = N(1)-methylguanosine(37) in tRNA + S-adenosyl-L-homocysteine + H(+)</text>
        <dbReference type="Rhea" id="RHEA:36899"/>
        <dbReference type="Rhea" id="RHEA-COMP:10145"/>
        <dbReference type="Rhea" id="RHEA-COMP:10147"/>
        <dbReference type="ChEBI" id="CHEBI:15378"/>
        <dbReference type="ChEBI" id="CHEBI:57856"/>
        <dbReference type="ChEBI" id="CHEBI:59789"/>
        <dbReference type="ChEBI" id="CHEBI:73542"/>
        <dbReference type="ChEBI" id="CHEBI:74269"/>
        <dbReference type="EC" id="2.1.1.228"/>
    </reaction>
</comment>
<dbReference type="EC" id="2.1.1.228" evidence="5 15"/>
<feature type="binding site" evidence="15 16">
    <location>
        <begin position="128"/>
        <end position="133"/>
    </location>
    <ligand>
        <name>S-adenosyl-L-methionine</name>
        <dbReference type="ChEBI" id="CHEBI:59789"/>
    </ligand>
</feature>
<comment type="subunit">
    <text evidence="4 15 17">Homodimer.</text>
</comment>
<keyword evidence="11 15" id="KW-0819">tRNA processing</keyword>
<dbReference type="InterPro" id="IPR029028">
    <property type="entry name" value="Alpha/beta_knot_MTases"/>
</dbReference>
<keyword evidence="8 15" id="KW-0489">Methyltransferase</keyword>
<keyword evidence="7 15" id="KW-0963">Cytoplasm</keyword>
<dbReference type="PANTHER" id="PTHR46417:SF1">
    <property type="entry name" value="TRNA (GUANINE-N(1)-)-METHYLTRANSFERASE"/>
    <property type="match status" value="1"/>
</dbReference>
<evidence type="ECO:0000256" key="13">
    <source>
        <dbReference type="ARBA" id="ARBA00033392"/>
    </source>
</evidence>
<evidence type="ECO:0000256" key="1">
    <source>
        <dbReference type="ARBA" id="ARBA00002634"/>
    </source>
</evidence>
<evidence type="ECO:0000256" key="6">
    <source>
        <dbReference type="ARBA" id="ARBA00014679"/>
    </source>
</evidence>
<keyword evidence="9 15" id="KW-0808">Transferase</keyword>
<comment type="function">
    <text evidence="1 15 17">Specifically methylates guanosine-37 in various tRNAs.</text>
</comment>
<dbReference type="AlphaFoldDB" id="A0A553V0J2"/>
<proteinExistence type="inferred from homology"/>
<evidence type="ECO:0000256" key="5">
    <source>
        <dbReference type="ARBA" id="ARBA00012807"/>
    </source>
</evidence>
<reference evidence="19" key="1">
    <citation type="submission" date="2019-07" db="EMBL/GenBank/DDBJ databases">
        <title>Helicobacter labacensis sp. nov., Helicobacter mehlei sp. nov. and Helicobacter vulpis sp. nov., isolated from gastric mucosa of red fox (Vulpis vulpis).</title>
        <authorList>
            <person name="Kusar D."/>
            <person name="Gruntar I."/>
            <person name="Pate M."/>
            <person name="Zajc U."/>
            <person name="Ocepek M."/>
        </authorList>
    </citation>
    <scope>NUCLEOTIDE SEQUENCE [LARGE SCALE GENOMIC DNA]</scope>
    <source>
        <strain evidence="19">L8b</strain>
    </source>
</reference>
<dbReference type="HAMAP" id="MF_00605">
    <property type="entry name" value="TrmD"/>
    <property type="match status" value="1"/>
</dbReference>
<dbReference type="InterPro" id="IPR016009">
    <property type="entry name" value="tRNA_MeTrfase_TRMD/TRM10"/>
</dbReference>
<evidence type="ECO:0000256" key="2">
    <source>
        <dbReference type="ARBA" id="ARBA00004496"/>
    </source>
</evidence>
<dbReference type="InterPro" id="IPR002649">
    <property type="entry name" value="tRNA_m1G_MeTrfase_TrmD"/>
</dbReference>
<keyword evidence="10 15" id="KW-0949">S-adenosyl-L-methionine</keyword>
<dbReference type="Proteomes" id="UP000319322">
    <property type="component" value="Unassembled WGS sequence"/>
</dbReference>
<organism evidence="19 20">
    <name type="scientific">Helicobacter mehlei</name>
    <dbReference type="NCBI Taxonomy" id="2316080"/>
    <lineage>
        <taxon>Bacteria</taxon>
        <taxon>Pseudomonadati</taxon>
        <taxon>Campylobacterota</taxon>
        <taxon>Epsilonproteobacteria</taxon>
        <taxon>Campylobacterales</taxon>
        <taxon>Helicobacteraceae</taxon>
        <taxon>Helicobacter</taxon>
    </lineage>
</organism>
<dbReference type="InterPro" id="IPR029026">
    <property type="entry name" value="tRNA_m1G_MTases_N"/>
</dbReference>
<reference evidence="19" key="2">
    <citation type="submission" date="2019-07" db="EMBL/GenBank/DDBJ databases">
        <authorList>
            <person name="Papic B."/>
        </authorList>
    </citation>
    <scope>NUCLEOTIDE SEQUENCE [LARGE SCALE GENOMIC DNA]</scope>
    <source>
        <strain evidence="19">L8b</strain>
    </source>
</reference>
<evidence type="ECO:0000313" key="19">
    <source>
        <dbReference type="EMBL" id="TSA85986.1"/>
    </source>
</evidence>
<dbReference type="PANTHER" id="PTHR46417">
    <property type="entry name" value="TRNA (GUANINE-N(1)-)-METHYLTRANSFERASE"/>
    <property type="match status" value="1"/>
</dbReference>
<dbReference type="SUPFAM" id="SSF75217">
    <property type="entry name" value="alpha/beta knot"/>
    <property type="match status" value="1"/>
</dbReference>
<evidence type="ECO:0000256" key="4">
    <source>
        <dbReference type="ARBA" id="ARBA00011738"/>
    </source>
</evidence>
<dbReference type="NCBIfam" id="NF000648">
    <property type="entry name" value="PRK00026.1"/>
    <property type="match status" value="1"/>
</dbReference>
<dbReference type="InterPro" id="IPR023148">
    <property type="entry name" value="tRNA_m1G_MeTrfase_C_sf"/>
</dbReference>
<evidence type="ECO:0000256" key="14">
    <source>
        <dbReference type="ARBA" id="ARBA00047783"/>
    </source>
</evidence>
<evidence type="ECO:0000256" key="12">
    <source>
        <dbReference type="ARBA" id="ARBA00029736"/>
    </source>
</evidence>
<comment type="caution">
    <text evidence="19">The sequence shown here is derived from an EMBL/GenBank/DDBJ whole genome shotgun (WGS) entry which is preliminary data.</text>
</comment>
<evidence type="ECO:0000256" key="10">
    <source>
        <dbReference type="ARBA" id="ARBA00022691"/>
    </source>
</evidence>
<name>A0A553V0J2_9HELI</name>
<dbReference type="NCBIfam" id="TIGR00088">
    <property type="entry name" value="trmD"/>
    <property type="match status" value="1"/>
</dbReference>
<dbReference type="Pfam" id="PF01746">
    <property type="entry name" value="tRNA_m1G_MT"/>
    <property type="match status" value="1"/>
</dbReference>
<dbReference type="Gene3D" id="1.10.1270.20">
    <property type="entry name" value="tRNA(m1g37)methyltransferase, domain 2"/>
    <property type="match status" value="1"/>
</dbReference>
<comment type="similarity">
    <text evidence="3 15 17">Belongs to the RNA methyltransferase TrmD family.</text>
</comment>
<dbReference type="EMBL" id="VKGC01000004">
    <property type="protein sequence ID" value="TSA85986.1"/>
    <property type="molecule type" value="Genomic_DNA"/>
</dbReference>
<gene>
    <name evidence="15 19" type="primary">trmD</name>
    <name evidence="19" type="ORF">FNE76_02560</name>
</gene>
<sequence length="243" mass="27250">MRFSILTLFPELVAPYFQASILKRALDKQVFSLEIANIRDFSPHKHQRADFAPIGGGAGQILDPYMLENALRSVGQGHVIFLSPSGKPYNQSDAKRLATYPHLVLVCGRYEGFDERAIETYGDEVLGIGDFILTGGELAALCVCDSVARHLEGTLGNSQSLEHESFEEHLLEAPHFANTDRLNTPSCADMPTISEYSKGNHAKMRSVMRDLSICKTQYYRPSLYRLNRSQRMVFDSLYQKGQV</sequence>
<dbReference type="PIRSF" id="PIRSF000386">
    <property type="entry name" value="tRNA_mtase"/>
    <property type="match status" value="1"/>
</dbReference>
<comment type="subcellular location">
    <subcellularLocation>
        <location evidence="2 15 17">Cytoplasm</location>
    </subcellularLocation>
</comment>
<keyword evidence="20" id="KW-1185">Reference proteome</keyword>
<dbReference type="GO" id="GO:0005829">
    <property type="term" value="C:cytosol"/>
    <property type="evidence" value="ECO:0007669"/>
    <property type="project" value="TreeGrafter"/>
</dbReference>
<evidence type="ECO:0000256" key="8">
    <source>
        <dbReference type="ARBA" id="ARBA00022603"/>
    </source>
</evidence>
<feature type="domain" description="tRNA methyltransferase TRMD/TRM10-type" evidence="18">
    <location>
        <begin position="1"/>
        <end position="224"/>
    </location>
</feature>
<dbReference type="GO" id="GO:0002939">
    <property type="term" value="P:tRNA N1-guanine methylation"/>
    <property type="evidence" value="ECO:0007669"/>
    <property type="project" value="TreeGrafter"/>
</dbReference>
<evidence type="ECO:0000256" key="7">
    <source>
        <dbReference type="ARBA" id="ARBA00022490"/>
    </source>
</evidence>
<evidence type="ECO:0000256" key="3">
    <source>
        <dbReference type="ARBA" id="ARBA00007630"/>
    </source>
</evidence>
<dbReference type="GO" id="GO:0052906">
    <property type="term" value="F:tRNA (guanine(37)-N1)-methyltransferase activity"/>
    <property type="evidence" value="ECO:0007669"/>
    <property type="project" value="UniProtKB-UniRule"/>
</dbReference>
<evidence type="ECO:0000256" key="15">
    <source>
        <dbReference type="HAMAP-Rule" id="MF_00605"/>
    </source>
</evidence>